<protein>
    <recommendedName>
        <fullName evidence="4">Tail terminator</fullName>
    </recommendedName>
</protein>
<reference evidence="1" key="1">
    <citation type="journal article" date="2014" name="Int. J. Syst. Evol. Microbiol.">
        <title>Complete genome of a new Firmicutes species belonging to the dominant human colonic microbiota ('Ruminococcus bicirculans') reveals two chromosomes and a selective capacity to utilize plant glucans.</title>
        <authorList>
            <consortium name="NISC Comparative Sequencing Program"/>
            <person name="Wegmann U."/>
            <person name="Louis P."/>
            <person name="Goesmann A."/>
            <person name="Henrissat B."/>
            <person name="Duncan S.H."/>
            <person name="Flint H.J."/>
        </authorList>
    </citation>
    <scope>NUCLEOTIDE SEQUENCE</scope>
    <source>
        <strain evidence="1">NBRC 106348</strain>
    </source>
</reference>
<proteinExistence type="predicted"/>
<dbReference type="EMBL" id="BSUK01000001">
    <property type="protein sequence ID" value="GMA26691.1"/>
    <property type="molecule type" value="Genomic_DNA"/>
</dbReference>
<evidence type="ECO:0008006" key="4">
    <source>
        <dbReference type="Google" id="ProtNLM"/>
    </source>
</evidence>
<comment type="caution">
    <text evidence="1">The sequence shown here is derived from an EMBL/GenBank/DDBJ whole genome shotgun (WGS) entry which is preliminary data.</text>
</comment>
<evidence type="ECO:0000313" key="3">
    <source>
        <dbReference type="Proteomes" id="UP001157091"/>
    </source>
</evidence>
<organism evidence="1 3">
    <name type="scientific">Luteimicrobium album</name>
    <dbReference type="NCBI Taxonomy" id="1054550"/>
    <lineage>
        <taxon>Bacteria</taxon>
        <taxon>Bacillati</taxon>
        <taxon>Actinomycetota</taxon>
        <taxon>Actinomycetes</taxon>
        <taxon>Micrococcales</taxon>
        <taxon>Luteimicrobium</taxon>
    </lineage>
</organism>
<dbReference type="Proteomes" id="UP001157091">
    <property type="component" value="Unassembled WGS sequence"/>
</dbReference>
<name>A0ABQ6HUT6_9MICO</name>
<sequence>MGWTTDLLEGVAQMLADAGVGVWRPDGPAYTASEVGIVVGRMPASPDQVLAITSYPVTSSALSDTVIGVQVRARGPRGADPRPVNDLTDAVYEHLHGVEQLTFGGVYVAHAWRASLALLGADDAGREETSSNFYVTTAHASVYVTD</sequence>
<keyword evidence="3" id="KW-1185">Reference proteome</keyword>
<dbReference type="RefSeq" id="WP_284291187.1">
    <property type="nucleotide sequence ID" value="NZ_BSUK01000001.1"/>
</dbReference>
<reference evidence="3" key="2">
    <citation type="journal article" date="2019" name="Int. J. Syst. Evol. Microbiol.">
        <title>The Global Catalogue of Microorganisms (GCM) 10K type strain sequencing project: providing services to taxonomists for standard genome sequencing and annotation.</title>
        <authorList>
            <consortium name="The Broad Institute Genomics Platform"/>
            <consortium name="The Broad Institute Genome Sequencing Center for Infectious Disease"/>
            <person name="Wu L."/>
            <person name="Ma J."/>
        </authorList>
    </citation>
    <scope>NUCLEOTIDE SEQUENCE [LARGE SCALE GENOMIC DNA]</scope>
    <source>
        <strain evidence="3">NBRC 106348</strain>
    </source>
</reference>
<evidence type="ECO:0000313" key="2">
    <source>
        <dbReference type="EMBL" id="GMA26691.1"/>
    </source>
</evidence>
<evidence type="ECO:0000313" key="1">
    <source>
        <dbReference type="EMBL" id="GMA22285.1"/>
    </source>
</evidence>
<accession>A0ABQ6HUT6</accession>
<dbReference type="Pfam" id="PF12691">
    <property type="entry name" value="Phage_tail_terminator_6"/>
    <property type="match status" value="1"/>
</dbReference>
<gene>
    <name evidence="1" type="ORF">GCM10025864_00440</name>
    <name evidence="2" type="ORF">GCM10025864_44500</name>
</gene>
<dbReference type="EMBL" id="BSUK01000001">
    <property type="protein sequence ID" value="GMA22285.1"/>
    <property type="molecule type" value="Genomic_DNA"/>
</dbReference>
<reference evidence="1" key="3">
    <citation type="submission" date="2023-02" db="EMBL/GenBank/DDBJ databases">
        <authorList>
            <person name="Sun Q."/>
            <person name="Mori K."/>
        </authorList>
    </citation>
    <scope>NUCLEOTIDE SEQUENCE</scope>
    <source>
        <strain evidence="1">NBRC 106348</strain>
    </source>
</reference>
<dbReference type="InterPro" id="IPR024411">
    <property type="entry name" value="Tail_terminator_phage"/>
</dbReference>